<dbReference type="OrthoDB" id="9800587at2"/>
<evidence type="ECO:0000313" key="3">
    <source>
        <dbReference type="EMBL" id="SDG04096.1"/>
    </source>
</evidence>
<proteinExistence type="inferred from homology"/>
<dbReference type="AlphaFoldDB" id="A0A1G7R002"/>
<dbReference type="SUPFAM" id="SSF69786">
    <property type="entry name" value="YggU-like"/>
    <property type="match status" value="1"/>
</dbReference>
<dbReference type="EMBL" id="LT629690">
    <property type="protein sequence ID" value="SDG04096.1"/>
    <property type="molecule type" value="Genomic_DNA"/>
</dbReference>
<dbReference type="Pfam" id="PF02594">
    <property type="entry name" value="DUF167"/>
    <property type="match status" value="1"/>
</dbReference>
<dbReference type="PANTHER" id="PTHR13420">
    <property type="entry name" value="UPF0235 PROTEIN C15ORF40"/>
    <property type="match status" value="1"/>
</dbReference>
<protein>
    <recommendedName>
        <fullName evidence="2">UPF0235 protein SAMN05444167_4069</fullName>
    </recommendedName>
</protein>
<evidence type="ECO:0000313" key="4">
    <source>
        <dbReference type="Proteomes" id="UP000182427"/>
    </source>
</evidence>
<dbReference type="GO" id="GO:0005737">
    <property type="term" value="C:cytoplasm"/>
    <property type="evidence" value="ECO:0007669"/>
    <property type="project" value="TreeGrafter"/>
</dbReference>
<evidence type="ECO:0000256" key="1">
    <source>
        <dbReference type="ARBA" id="ARBA00010364"/>
    </source>
</evidence>
<keyword evidence="4" id="KW-1185">Reference proteome</keyword>
<accession>A0A1G7R002</accession>
<reference evidence="3 4" key="1">
    <citation type="submission" date="2016-10" db="EMBL/GenBank/DDBJ databases">
        <authorList>
            <person name="de Groot N.N."/>
        </authorList>
    </citation>
    <scope>NUCLEOTIDE SEQUENCE [LARGE SCALE GENOMIC DNA]</scope>
    <source>
        <strain evidence="3 4">GAS232</strain>
    </source>
</reference>
<sequence>MNIRSIDGGVSFAVRVQPGASREGIIGLYGDAIKIALNAPAVDGKANDALIRYLAIALNIPKASITIASGLTSRSKVIHVLGITNEEAAAKLSPAAAV</sequence>
<comment type="similarity">
    <text evidence="1 2">Belongs to the UPF0235 family.</text>
</comment>
<dbReference type="SMART" id="SM01152">
    <property type="entry name" value="DUF167"/>
    <property type="match status" value="1"/>
</dbReference>
<dbReference type="Gene3D" id="3.30.1200.10">
    <property type="entry name" value="YggU-like"/>
    <property type="match status" value="1"/>
</dbReference>
<dbReference type="PANTHER" id="PTHR13420:SF7">
    <property type="entry name" value="UPF0235 PROTEIN C15ORF40"/>
    <property type="match status" value="1"/>
</dbReference>
<gene>
    <name evidence="3" type="ORF">SAMN05444167_4069</name>
</gene>
<dbReference type="InterPro" id="IPR036591">
    <property type="entry name" value="YggU-like_sf"/>
</dbReference>
<dbReference type="RefSeq" id="WP_083346756.1">
    <property type="nucleotide sequence ID" value="NZ_LT629690.1"/>
</dbReference>
<dbReference type="HAMAP" id="MF_00634">
    <property type="entry name" value="UPF0235"/>
    <property type="match status" value="1"/>
</dbReference>
<dbReference type="NCBIfam" id="TIGR00251">
    <property type="entry name" value="DUF167 family protein"/>
    <property type="match status" value="1"/>
</dbReference>
<dbReference type="InterPro" id="IPR003746">
    <property type="entry name" value="DUF167"/>
</dbReference>
<name>A0A1G7R002_9BACT</name>
<evidence type="ECO:0000256" key="2">
    <source>
        <dbReference type="HAMAP-Rule" id="MF_00634"/>
    </source>
</evidence>
<dbReference type="Proteomes" id="UP000182427">
    <property type="component" value="Chromosome I"/>
</dbReference>
<organism evidence="3 4">
    <name type="scientific">Terriglobus roseus</name>
    <dbReference type="NCBI Taxonomy" id="392734"/>
    <lineage>
        <taxon>Bacteria</taxon>
        <taxon>Pseudomonadati</taxon>
        <taxon>Acidobacteriota</taxon>
        <taxon>Terriglobia</taxon>
        <taxon>Terriglobales</taxon>
        <taxon>Acidobacteriaceae</taxon>
        <taxon>Terriglobus</taxon>
    </lineage>
</organism>